<keyword evidence="1" id="KW-1133">Transmembrane helix</keyword>
<dbReference type="EMBL" id="AP022581">
    <property type="protein sequence ID" value="BBX97124.1"/>
    <property type="molecule type" value="Genomic_DNA"/>
</dbReference>
<gene>
    <name evidence="2" type="ORF">MLAC_24180</name>
</gene>
<reference evidence="2 3" key="1">
    <citation type="journal article" date="2019" name="Emerg. Microbes Infect.">
        <title>Comprehensive subspecies identification of 175 nontuberculous mycobacteria species based on 7547 genomic profiles.</title>
        <authorList>
            <person name="Matsumoto Y."/>
            <person name="Kinjo T."/>
            <person name="Motooka D."/>
            <person name="Nabeya D."/>
            <person name="Jung N."/>
            <person name="Uechi K."/>
            <person name="Horii T."/>
            <person name="Iida T."/>
            <person name="Fujita J."/>
            <person name="Nakamura S."/>
        </authorList>
    </citation>
    <scope>NUCLEOTIDE SEQUENCE [LARGE SCALE GENOMIC DNA]</scope>
    <source>
        <strain evidence="2 3">JCM 15657</strain>
    </source>
</reference>
<dbReference type="Pfam" id="PF11139">
    <property type="entry name" value="SfLAP"/>
    <property type="match status" value="1"/>
</dbReference>
<dbReference type="AlphaFoldDB" id="A0A7I7NKJ9"/>
<keyword evidence="3" id="KW-1185">Reference proteome</keyword>
<feature type="transmembrane region" description="Helical" evidence="1">
    <location>
        <begin position="219"/>
        <end position="239"/>
    </location>
</feature>
<keyword evidence="1" id="KW-0472">Membrane</keyword>
<evidence type="ECO:0000313" key="2">
    <source>
        <dbReference type="EMBL" id="BBX97124.1"/>
    </source>
</evidence>
<feature type="transmembrane region" description="Helical" evidence="1">
    <location>
        <begin position="6"/>
        <end position="25"/>
    </location>
</feature>
<evidence type="ECO:0008006" key="4">
    <source>
        <dbReference type="Google" id="ProtNLM"/>
    </source>
</evidence>
<dbReference type="KEGG" id="mlj:MLAC_24180"/>
<organism evidence="2 3">
    <name type="scientific">Mycobacterium lacus</name>
    <dbReference type="NCBI Taxonomy" id="169765"/>
    <lineage>
        <taxon>Bacteria</taxon>
        <taxon>Bacillati</taxon>
        <taxon>Actinomycetota</taxon>
        <taxon>Actinomycetes</taxon>
        <taxon>Mycobacteriales</taxon>
        <taxon>Mycobacteriaceae</taxon>
        <taxon>Mycobacterium</taxon>
    </lineage>
</organism>
<feature type="transmembrane region" description="Helical" evidence="1">
    <location>
        <begin position="37"/>
        <end position="58"/>
    </location>
</feature>
<accession>A0A7I7NKJ9</accession>
<keyword evidence="1" id="KW-0812">Transmembrane</keyword>
<protein>
    <recommendedName>
        <fullName evidence="4">GAP family protein</fullName>
    </recommendedName>
</protein>
<dbReference type="InterPro" id="IPR021315">
    <property type="entry name" value="Gap/Sap"/>
</dbReference>
<feature type="transmembrane region" description="Helical" evidence="1">
    <location>
        <begin position="140"/>
        <end position="168"/>
    </location>
</feature>
<name>A0A7I7NKJ9_9MYCO</name>
<dbReference type="Proteomes" id="UP000466396">
    <property type="component" value="Chromosome"/>
</dbReference>
<dbReference type="OrthoDB" id="4627516at2"/>
<feature type="transmembrane region" description="Helical" evidence="1">
    <location>
        <begin position="78"/>
        <end position="98"/>
    </location>
</feature>
<evidence type="ECO:0000313" key="3">
    <source>
        <dbReference type="Proteomes" id="UP000466396"/>
    </source>
</evidence>
<proteinExistence type="predicted"/>
<sequence>MWGTVLVLALVATADPVRIGISVLLSSRPRPLRQLVACWLGGVTISVGMALGVLFGLRDFALSVMQRVQLAAASSAGGQVRVAMGVVALMIAALALGLSPRLRARVALPGANPSHLQALTSTAFSRLSTHAHGALRARPLWVAFIIGLGLSTDLRYLAALTAILASGVATGSQLIAAAVYSVVALAFVEIPLVSQLVAPAKTCQALTVAHGWVKGRRQQLFAVVIAMLGVFLVTSGMGYA</sequence>
<feature type="transmembrane region" description="Helical" evidence="1">
    <location>
        <begin position="174"/>
        <end position="198"/>
    </location>
</feature>
<evidence type="ECO:0000256" key="1">
    <source>
        <dbReference type="SAM" id="Phobius"/>
    </source>
</evidence>
<dbReference type="RefSeq" id="WP_085161055.1">
    <property type="nucleotide sequence ID" value="NZ_AP022581.1"/>
</dbReference>